<sequence length="225" mass="25297">MDRDGFRRPRAGHLARVTTHKDQDQADRLAEYRRRRDPKRSPEPPGRDGAADGGEPVFVVQLHDASTMHFDFRLEADGVLKSWAVPKGPSSDPQTKRLASPTEDHPMDYRSFEGVIPKGEYGGGTVMVWDEGTYRNLSKKSGREVPLSEALEKGHASFWLDGHKLHGAFALTRMRADDNGREAWLLVKKSDRHAGADKTLDPRRLRSARSGRTLRQIADEESDNC</sequence>
<evidence type="ECO:0000259" key="2">
    <source>
        <dbReference type="Pfam" id="PF13298"/>
    </source>
</evidence>
<dbReference type="InterPro" id="IPR014144">
    <property type="entry name" value="LigD_PE_domain"/>
</dbReference>
<dbReference type="Proteomes" id="UP000676325">
    <property type="component" value="Unassembled WGS sequence"/>
</dbReference>
<dbReference type="PANTHER" id="PTHR39465">
    <property type="entry name" value="DNA LIGASE D, 3'-PHOSPHOESTERASE DOMAIN"/>
    <property type="match status" value="1"/>
</dbReference>
<dbReference type="EMBL" id="JAGSOH010000075">
    <property type="protein sequence ID" value="MBR7829111.1"/>
    <property type="molecule type" value="Genomic_DNA"/>
</dbReference>
<evidence type="ECO:0000256" key="1">
    <source>
        <dbReference type="SAM" id="MobiDB-lite"/>
    </source>
</evidence>
<gene>
    <name evidence="3" type="ORF">KDK95_22580</name>
</gene>
<organism evidence="3 4">
    <name type="scientific">Actinospica acidithermotolerans</name>
    <dbReference type="NCBI Taxonomy" id="2828514"/>
    <lineage>
        <taxon>Bacteria</taxon>
        <taxon>Bacillati</taxon>
        <taxon>Actinomycetota</taxon>
        <taxon>Actinomycetes</taxon>
        <taxon>Catenulisporales</taxon>
        <taxon>Actinospicaceae</taxon>
        <taxon>Actinospica</taxon>
    </lineage>
</organism>
<evidence type="ECO:0000313" key="3">
    <source>
        <dbReference type="EMBL" id="MBR7829111.1"/>
    </source>
</evidence>
<name>A0A941ECQ6_9ACTN</name>
<feature type="compositionally biased region" description="Basic and acidic residues" evidence="1">
    <location>
        <begin position="19"/>
        <end position="50"/>
    </location>
</feature>
<protein>
    <submittedName>
        <fullName evidence="3">DNA ligase</fullName>
    </submittedName>
</protein>
<dbReference type="Pfam" id="PF13298">
    <property type="entry name" value="LigD_N"/>
    <property type="match status" value="1"/>
</dbReference>
<feature type="region of interest" description="Disordered" evidence="1">
    <location>
        <begin position="1"/>
        <end position="54"/>
    </location>
</feature>
<dbReference type="PANTHER" id="PTHR39465:SF1">
    <property type="entry name" value="DNA LIGASE D 3'-PHOSPHOESTERASE DOMAIN-CONTAINING PROTEIN"/>
    <property type="match status" value="1"/>
</dbReference>
<accession>A0A941ECQ6</accession>
<evidence type="ECO:0000313" key="4">
    <source>
        <dbReference type="Proteomes" id="UP000676325"/>
    </source>
</evidence>
<dbReference type="GO" id="GO:0016874">
    <property type="term" value="F:ligase activity"/>
    <property type="evidence" value="ECO:0007669"/>
    <property type="project" value="UniProtKB-KW"/>
</dbReference>
<comment type="caution">
    <text evidence="3">The sequence shown here is derived from an EMBL/GenBank/DDBJ whole genome shotgun (WGS) entry which is preliminary data.</text>
</comment>
<keyword evidence="4" id="KW-1185">Reference proteome</keyword>
<keyword evidence="3" id="KW-0436">Ligase</keyword>
<dbReference type="NCBIfam" id="TIGR02777">
    <property type="entry name" value="LigD_PE_dom"/>
    <property type="match status" value="1"/>
</dbReference>
<feature type="region of interest" description="Disordered" evidence="1">
    <location>
        <begin position="84"/>
        <end position="108"/>
    </location>
</feature>
<proteinExistence type="predicted"/>
<reference evidence="3" key="1">
    <citation type="submission" date="2021-04" db="EMBL/GenBank/DDBJ databases">
        <title>Genome based classification of Actinospica acidithermotolerans sp. nov., an actinobacterium isolated from an Indonesian hot spring.</title>
        <authorList>
            <person name="Kusuma A.B."/>
            <person name="Putra K.E."/>
            <person name="Nafisah S."/>
            <person name="Loh J."/>
            <person name="Nouioui I."/>
            <person name="Goodfellow M."/>
        </authorList>
    </citation>
    <scope>NUCLEOTIDE SEQUENCE</scope>
    <source>
        <strain evidence="3">MGRD01-02</strain>
    </source>
</reference>
<feature type="region of interest" description="Disordered" evidence="1">
    <location>
        <begin position="192"/>
        <end position="211"/>
    </location>
</feature>
<feature type="domain" description="DNA ligase D 3'-phosphoesterase" evidence="2">
    <location>
        <begin position="61"/>
        <end position="173"/>
    </location>
</feature>
<feature type="compositionally biased region" description="Basic and acidic residues" evidence="1">
    <location>
        <begin position="192"/>
        <end position="204"/>
    </location>
</feature>
<dbReference type="AlphaFoldDB" id="A0A941ECQ6"/>